<feature type="domain" description="Metallo-beta-lactamase" evidence="1">
    <location>
        <begin position="56"/>
        <end position="271"/>
    </location>
</feature>
<reference evidence="3" key="1">
    <citation type="journal article" date="2019" name="Int. J. Syst. Evol. Microbiol.">
        <title>The Global Catalogue of Microorganisms (GCM) 10K type strain sequencing project: providing services to taxonomists for standard genome sequencing and annotation.</title>
        <authorList>
            <consortium name="The Broad Institute Genomics Platform"/>
            <consortium name="The Broad Institute Genome Sequencing Center for Infectious Disease"/>
            <person name="Wu L."/>
            <person name="Ma J."/>
        </authorList>
    </citation>
    <scope>NUCLEOTIDE SEQUENCE [LARGE SCALE GENOMIC DNA]</scope>
    <source>
        <strain evidence="3">JCM 17561</strain>
    </source>
</reference>
<name>A0ABP7RDS3_9BURK</name>
<dbReference type="PANTHER" id="PTHR42951:SF22">
    <property type="entry name" value="METALLO BETA-LACTAMASE SUPERFAMILY LIPOPROTEIN"/>
    <property type="match status" value="1"/>
</dbReference>
<dbReference type="Gene3D" id="3.60.15.10">
    <property type="entry name" value="Ribonuclease Z/Hydroxyacylglutathione hydrolase-like"/>
    <property type="match status" value="1"/>
</dbReference>
<comment type="caution">
    <text evidence="2">The sequence shown here is derived from an EMBL/GenBank/DDBJ whole genome shotgun (WGS) entry which is preliminary data.</text>
</comment>
<gene>
    <name evidence="2" type="ORF">GCM10022279_19630</name>
</gene>
<dbReference type="Pfam" id="PF21221">
    <property type="entry name" value="B_lactamase-like_C"/>
    <property type="match status" value="1"/>
</dbReference>
<sequence>MAEAGTLPAERTRPERLRASAPLHYPFEPPAADASVVEVAPGILWARIAMPIALDHINVYLLQDGDGWTVVDTGLHTEATRQTWEQLAARHLQGLPIRRLVCTHSHYDHAGQAAWMVERFGAELWMSFGEYYMLRGFYGPPPEPLPAHTLRFYQRAGMAGEQIERVFASLRRDPFMPPVPDSFVRLRHGDRLRIGARDWQVIVGEGHSPEHVCLYDAQDRILIAGDQLLPRITSNVLVMPVEPEADPLRLWLASLERLAPLAADTLVLPSHQGVFRGLRERVQELQEHHRQQLDLLRAALRQKKRASAWELMQVQFPKRRHPMDDLMAIGETLAHLSWLRHQGQVSRTLGDDGAHCFELTRPTGAREAPDTETQA</sequence>
<dbReference type="Pfam" id="PF00753">
    <property type="entry name" value="Lactamase_B"/>
    <property type="match status" value="1"/>
</dbReference>
<evidence type="ECO:0000313" key="2">
    <source>
        <dbReference type="EMBL" id="GAA3996031.1"/>
    </source>
</evidence>
<dbReference type="SMART" id="SM00849">
    <property type="entry name" value="Lactamase_B"/>
    <property type="match status" value="1"/>
</dbReference>
<dbReference type="InterPro" id="IPR001279">
    <property type="entry name" value="Metallo-B-lactamas"/>
</dbReference>
<evidence type="ECO:0000313" key="3">
    <source>
        <dbReference type="Proteomes" id="UP001501627"/>
    </source>
</evidence>
<dbReference type="InterPro" id="IPR036866">
    <property type="entry name" value="RibonucZ/Hydroxyglut_hydro"/>
</dbReference>
<dbReference type="InterPro" id="IPR048933">
    <property type="entry name" value="B_lactamase-like_C"/>
</dbReference>
<keyword evidence="3" id="KW-1185">Reference proteome</keyword>
<accession>A0ABP7RDS3</accession>
<proteinExistence type="predicted"/>
<evidence type="ECO:0000259" key="1">
    <source>
        <dbReference type="SMART" id="SM00849"/>
    </source>
</evidence>
<dbReference type="EMBL" id="BAABBP010000015">
    <property type="protein sequence ID" value="GAA3996031.1"/>
    <property type="molecule type" value="Genomic_DNA"/>
</dbReference>
<protein>
    <submittedName>
        <fullName evidence="2">MBL fold metallo-hydrolase</fullName>
    </submittedName>
</protein>
<dbReference type="InterPro" id="IPR050855">
    <property type="entry name" value="NDM-1-like"/>
</dbReference>
<dbReference type="InterPro" id="IPR036388">
    <property type="entry name" value="WH-like_DNA-bd_sf"/>
</dbReference>
<dbReference type="PANTHER" id="PTHR42951">
    <property type="entry name" value="METALLO-BETA-LACTAMASE DOMAIN-CONTAINING"/>
    <property type="match status" value="1"/>
</dbReference>
<organism evidence="2 3">
    <name type="scientific">Comamonas faecalis</name>
    <dbReference type="NCBI Taxonomy" id="1387849"/>
    <lineage>
        <taxon>Bacteria</taxon>
        <taxon>Pseudomonadati</taxon>
        <taxon>Pseudomonadota</taxon>
        <taxon>Betaproteobacteria</taxon>
        <taxon>Burkholderiales</taxon>
        <taxon>Comamonadaceae</taxon>
        <taxon>Comamonas</taxon>
    </lineage>
</organism>
<dbReference type="Gene3D" id="1.10.10.10">
    <property type="entry name" value="Winged helix-like DNA-binding domain superfamily/Winged helix DNA-binding domain"/>
    <property type="match status" value="1"/>
</dbReference>
<dbReference type="Proteomes" id="UP001501627">
    <property type="component" value="Unassembled WGS sequence"/>
</dbReference>
<dbReference type="SUPFAM" id="SSF56281">
    <property type="entry name" value="Metallo-hydrolase/oxidoreductase"/>
    <property type="match status" value="1"/>
</dbReference>
<dbReference type="RefSeq" id="WP_344869590.1">
    <property type="nucleotide sequence ID" value="NZ_BAABBP010000015.1"/>
</dbReference>